<dbReference type="OrthoDB" id="9979538at2759"/>
<evidence type="ECO:0000313" key="2">
    <source>
        <dbReference type="Proteomes" id="UP000499080"/>
    </source>
</evidence>
<dbReference type="AlphaFoldDB" id="A0A4Y2LK60"/>
<protein>
    <submittedName>
        <fullName evidence="1">Uncharacterized protein</fullName>
    </submittedName>
</protein>
<comment type="caution">
    <text evidence="1">The sequence shown here is derived from an EMBL/GenBank/DDBJ whole genome shotgun (WGS) entry which is preliminary data.</text>
</comment>
<keyword evidence="2" id="KW-1185">Reference proteome</keyword>
<proteinExistence type="predicted"/>
<evidence type="ECO:0000313" key="1">
    <source>
        <dbReference type="EMBL" id="GBN14540.1"/>
    </source>
</evidence>
<organism evidence="1 2">
    <name type="scientific">Araneus ventricosus</name>
    <name type="common">Orbweaver spider</name>
    <name type="synonym">Epeira ventricosa</name>
    <dbReference type="NCBI Taxonomy" id="182803"/>
    <lineage>
        <taxon>Eukaryota</taxon>
        <taxon>Metazoa</taxon>
        <taxon>Ecdysozoa</taxon>
        <taxon>Arthropoda</taxon>
        <taxon>Chelicerata</taxon>
        <taxon>Arachnida</taxon>
        <taxon>Araneae</taxon>
        <taxon>Araneomorphae</taxon>
        <taxon>Entelegynae</taxon>
        <taxon>Araneoidea</taxon>
        <taxon>Araneidae</taxon>
        <taxon>Araneus</taxon>
    </lineage>
</organism>
<reference evidence="1 2" key="1">
    <citation type="journal article" date="2019" name="Sci. Rep.">
        <title>Orb-weaving spider Araneus ventricosus genome elucidates the spidroin gene catalogue.</title>
        <authorList>
            <person name="Kono N."/>
            <person name="Nakamura H."/>
            <person name="Ohtoshi R."/>
            <person name="Moran D.A.P."/>
            <person name="Shinohara A."/>
            <person name="Yoshida Y."/>
            <person name="Fujiwara M."/>
            <person name="Mori M."/>
            <person name="Tomita M."/>
            <person name="Arakawa K."/>
        </authorList>
    </citation>
    <scope>NUCLEOTIDE SEQUENCE [LARGE SCALE GENOMIC DNA]</scope>
</reference>
<dbReference type="EMBL" id="BGPR01005914">
    <property type="protein sequence ID" value="GBN14540.1"/>
    <property type="molecule type" value="Genomic_DNA"/>
</dbReference>
<name>A0A4Y2LK60_ARAVE</name>
<dbReference type="Proteomes" id="UP000499080">
    <property type="component" value="Unassembled WGS sequence"/>
</dbReference>
<accession>A0A4Y2LK60</accession>
<gene>
    <name evidence="1" type="ORF">AVEN_79586_1</name>
</gene>
<sequence length="98" mass="10691">MIKKTGQLGILPGRGRNQIQSSGVEEMVTAVVEASSQSPHGSVSVPFVYRVLDLPYSTVRKTYGGFKISIPTKSSICIYCSTGTQRYLQLLHLSSLLE</sequence>